<protein>
    <submittedName>
        <fullName evidence="1">Uncharacterized protein</fullName>
    </submittedName>
</protein>
<sequence length="39" mass="4700">MTSMTSWHLYHLMKLSPLFSTTLPTTKKYKNLFFTFSLR</sequence>
<organism evidence="1 2">
    <name type="scientific">Cryptotermes secundus</name>
    <dbReference type="NCBI Taxonomy" id="105785"/>
    <lineage>
        <taxon>Eukaryota</taxon>
        <taxon>Metazoa</taxon>
        <taxon>Ecdysozoa</taxon>
        <taxon>Arthropoda</taxon>
        <taxon>Hexapoda</taxon>
        <taxon>Insecta</taxon>
        <taxon>Pterygota</taxon>
        <taxon>Neoptera</taxon>
        <taxon>Polyneoptera</taxon>
        <taxon>Dictyoptera</taxon>
        <taxon>Blattodea</taxon>
        <taxon>Blattoidea</taxon>
        <taxon>Termitoidae</taxon>
        <taxon>Kalotermitidae</taxon>
        <taxon>Cryptotermitinae</taxon>
        <taxon>Cryptotermes</taxon>
    </lineage>
</organism>
<evidence type="ECO:0000313" key="2">
    <source>
        <dbReference type="Proteomes" id="UP000235965"/>
    </source>
</evidence>
<gene>
    <name evidence="1" type="ORF">B7P43_G19035</name>
</gene>
<comment type="caution">
    <text evidence="1">The sequence shown here is derived from an EMBL/GenBank/DDBJ whole genome shotgun (WGS) entry which is preliminary data.</text>
</comment>
<accession>A0A2J7PNL4</accession>
<dbReference type="InParanoid" id="A0A2J7PNL4"/>
<name>A0A2J7PNL4_9NEOP</name>
<dbReference type="EMBL" id="NEVH01023951">
    <property type="protein sequence ID" value="PNF17932.1"/>
    <property type="molecule type" value="Genomic_DNA"/>
</dbReference>
<evidence type="ECO:0000313" key="1">
    <source>
        <dbReference type="EMBL" id="PNF17932.1"/>
    </source>
</evidence>
<keyword evidence="2" id="KW-1185">Reference proteome</keyword>
<dbReference type="AlphaFoldDB" id="A0A2J7PNL4"/>
<proteinExistence type="predicted"/>
<dbReference type="Proteomes" id="UP000235965">
    <property type="component" value="Unassembled WGS sequence"/>
</dbReference>
<reference evidence="1 2" key="1">
    <citation type="submission" date="2017-12" db="EMBL/GenBank/DDBJ databases">
        <title>Hemimetabolous genomes reveal molecular basis of termite eusociality.</title>
        <authorList>
            <person name="Harrison M.C."/>
            <person name="Jongepier E."/>
            <person name="Robertson H.M."/>
            <person name="Arning N."/>
            <person name="Bitard-Feildel T."/>
            <person name="Chao H."/>
            <person name="Childers C.P."/>
            <person name="Dinh H."/>
            <person name="Doddapaneni H."/>
            <person name="Dugan S."/>
            <person name="Gowin J."/>
            <person name="Greiner C."/>
            <person name="Han Y."/>
            <person name="Hu H."/>
            <person name="Hughes D.S.T."/>
            <person name="Huylmans A.-K."/>
            <person name="Kemena C."/>
            <person name="Kremer L.P.M."/>
            <person name="Lee S.L."/>
            <person name="Lopez-Ezquerra A."/>
            <person name="Mallet L."/>
            <person name="Monroy-Kuhn J.M."/>
            <person name="Moser A."/>
            <person name="Murali S.C."/>
            <person name="Muzny D.M."/>
            <person name="Otani S."/>
            <person name="Piulachs M.-D."/>
            <person name="Poelchau M."/>
            <person name="Qu J."/>
            <person name="Schaub F."/>
            <person name="Wada-Katsumata A."/>
            <person name="Worley K.C."/>
            <person name="Xie Q."/>
            <person name="Ylla G."/>
            <person name="Poulsen M."/>
            <person name="Gibbs R.A."/>
            <person name="Schal C."/>
            <person name="Richards S."/>
            <person name="Belles X."/>
            <person name="Korb J."/>
            <person name="Bornberg-Bauer E."/>
        </authorList>
    </citation>
    <scope>NUCLEOTIDE SEQUENCE [LARGE SCALE GENOMIC DNA]</scope>
    <source>
        <tissue evidence="1">Whole body</tissue>
    </source>
</reference>
<feature type="non-terminal residue" evidence="1">
    <location>
        <position position="39"/>
    </location>
</feature>